<evidence type="ECO:0000313" key="8">
    <source>
        <dbReference type="EMBL" id="OGG62064.1"/>
    </source>
</evidence>
<evidence type="ECO:0000256" key="4">
    <source>
        <dbReference type="ARBA" id="ARBA00022984"/>
    </source>
</evidence>
<evidence type="ECO:0000259" key="7">
    <source>
        <dbReference type="PROSITE" id="PS52029"/>
    </source>
</evidence>
<dbReference type="EMBL" id="MFLE01000011">
    <property type="protein sequence ID" value="OGG62064.1"/>
    <property type="molecule type" value="Genomic_DNA"/>
</dbReference>
<dbReference type="SUPFAM" id="SSF141523">
    <property type="entry name" value="L,D-transpeptidase catalytic domain-like"/>
    <property type="match status" value="1"/>
</dbReference>
<keyword evidence="5 6" id="KW-0961">Cell wall biogenesis/degradation</keyword>
<gene>
    <name evidence="8" type="ORF">A3C87_02115</name>
</gene>
<dbReference type="Proteomes" id="UP000176511">
    <property type="component" value="Unassembled WGS sequence"/>
</dbReference>
<dbReference type="Pfam" id="PF03734">
    <property type="entry name" value="YkuD"/>
    <property type="match status" value="1"/>
</dbReference>
<accession>A0A1F6DKX6</accession>
<protein>
    <recommendedName>
        <fullName evidence="7">L,D-TPase catalytic domain-containing protein</fullName>
    </recommendedName>
</protein>
<comment type="pathway">
    <text evidence="1 6">Cell wall biogenesis; peptidoglycan biosynthesis.</text>
</comment>
<evidence type="ECO:0000256" key="5">
    <source>
        <dbReference type="ARBA" id="ARBA00023316"/>
    </source>
</evidence>
<dbReference type="PANTHER" id="PTHR30582">
    <property type="entry name" value="L,D-TRANSPEPTIDASE"/>
    <property type="match status" value="1"/>
</dbReference>
<dbReference type="CDD" id="cd16913">
    <property type="entry name" value="YkuD_like"/>
    <property type="match status" value="1"/>
</dbReference>
<name>A0A1F6DKX6_9BACT</name>
<feature type="active site" description="Proton donor/acceptor" evidence="6">
    <location>
        <position position="243"/>
    </location>
</feature>
<dbReference type="InterPro" id="IPR038063">
    <property type="entry name" value="Transpep_catalytic_dom"/>
</dbReference>
<dbReference type="Gene3D" id="2.40.440.10">
    <property type="entry name" value="L,D-transpeptidase catalytic domain-like"/>
    <property type="match status" value="1"/>
</dbReference>
<dbReference type="GO" id="GO:0071555">
    <property type="term" value="P:cell wall organization"/>
    <property type="evidence" value="ECO:0007669"/>
    <property type="project" value="UniProtKB-UniRule"/>
</dbReference>
<dbReference type="GO" id="GO:0071972">
    <property type="term" value="F:peptidoglycan L,D-transpeptidase activity"/>
    <property type="evidence" value="ECO:0007669"/>
    <property type="project" value="TreeGrafter"/>
</dbReference>
<dbReference type="UniPathway" id="UPA00219"/>
<organism evidence="8 9">
    <name type="scientific">Candidatus Kaiserbacteria bacterium RIFCSPHIGHO2_02_FULL_49_34</name>
    <dbReference type="NCBI Taxonomy" id="1798491"/>
    <lineage>
        <taxon>Bacteria</taxon>
        <taxon>Candidatus Kaiseribacteriota</taxon>
    </lineage>
</organism>
<dbReference type="GO" id="GO:0005576">
    <property type="term" value="C:extracellular region"/>
    <property type="evidence" value="ECO:0007669"/>
    <property type="project" value="TreeGrafter"/>
</dbReference>
<evidence type="ECO:0000256" key="6">
    <source>
        <dbReference type="PROSITE-ProRule" id="PRU01373"/>
    </source>
</evidence>
<dbReference type="GO" id="GO:0008360">
    <property type="term" value="P:regulation of cell shape"/>
    <property type="evidence" value="ECO:0007669"/>
    <property type="project" value="UniProtKB-UniRule"/>
</dbReference>
<dbReference type="InterPro" id="IPR050979">
    <property type="entry name" value="LD-transpeptidase"/>
</dbReference>
<keyword evidence="4 6" id="KW-0573">Peptidoglycan synthesis</keyword>
<reference evidence="8 9" key="1">
    <citation type="journal article" date="2016" name="Nat. Commun.">
        <title>Thousands of microbial genomes shed light on interconnected biogeochemical processes in an aquifer system.</title>
        <authorList>
            <person name="Anantharaman K."/>
            <person name="Brown C.T."/>
            <person name="Hug L.A."/>
            <person name="Sharon I."/>
            <person name="Castelle C.J."/>
            <person name="Probst A.J."/>
            <person name="Thomas B.C."/>
            <person name="Singh A."/>
            <person name="Wilkins M.J."/>
            <person name="Karaoz U."/>
            <person name="Brodie E.L."/>
            <person name="Williams K.H."/>
            <person name="Hubbard S.S."/>
            <person name="Banfield J.F."/>
        </authorList>
    </citation>
    <scope>NUCLEOTIDE SEQUENCE [LARGE SCALE GENOMIC DNA]</scope>
</reference>
<keyword evidence="2" id="KW-0808">Transferase</keyword>
<dbReference type="GO" id="GO:0016740">
    <property type="term" value="F:transferase activity"/>
    <property type="evidence" value="ECO:0007669"/>
    <property type="project" value="UniProtKB-KW"/>
</dbReference>
<evidence type="ECO:0000256" key="1">
    <source>
        <dbReference type="ARBA" id="ARBA00004752"/>
    </source>
</evidence>
<dbReference type="AlphaFoldDB" id="A0A1F6DKX6"/>
<evidence type="ECO:0000256" key="3">
    <source>
        <dbReference type="ARBA" id="ARBA00022960"/>
    </source>
</evidence>
<dbReference type="STRING" id="1798491.A3C87_02115"/>
<feature type="active site" description="Nucleophile" evidence="6">
    <location>
        <position position="259"/>
    </location>
</feature>
<dbReference type="GO" id="GO:0018104">
    <property type="term" value="P:peptidoglycan-protein cross-linking"/>
    <property type="evidence" value="ECO:0007669"/>
    <property type="project" value="TreeGrafter"/>
</dbReference>
<keyword evidence="3 6" id="KW-0133">Cell shape</keyword>
<dbReference type="PROSITE" id="PS52029">
    <property type="entry name" value="LD_TPASE"/>
    <property type="match status" value="1"/>
</dbReference>
<evidence type="ECO:0000313" key="9">
    <source>
        <dbReference type="Proteomes" id="UP000176511"/>
    </source>
</evidence>
<dbReference type="PANTHER" id="PTHR30582:SF2">
    <property type="entry name" value="L,D-TRANSPEPTIDASE YCIB-RELATED"/>
    <property type="match status" value="1"/>
</dbReference>
<dbReference type="InterPro" id="IPR005490">
    <property type="entry name" value="LD_TPept_cat_dom"/>
</dbReference>
<sequence length="284" mass="31789">MPLVLYVLIALVASLGALFAHTFSYGDVVLRATIVDDVLEYIHIIEASESSIEDPVVTVDPSTFDFIEIVNSCGAHFEGGCVRARSGPGEKYPITYYFREGIVLAVGGAVEVDGQFWYKIVFKEELRYPSRVMPSMYVAGQHVRGITNAELQQVADPHMPEKVIRVSISEQRLRAYDGDVLYMEVPISTGLALSPTTLGTFTIFKKMPSRYMQGPLKGVTEDEWDLPGVPWNLYFSHEGEVIHGAYWHTKFGRRASHGCINLTPKDAEQLYRWAHLATKVVITQ</sequence>
<feature type="domain" description="L,D-TPase catalytic" evidence="7">
    <location>
        <begin position="162"/>
        <end position="283"/>
    </location>
</feature>
<evidence type="ECO:0000256" key="2">
    <source>
        <dbReference type="ARBA" id="ARBA00022679"/>
    </source>
</evidence>
<proteinExistence type="predicted"/>
<comment type="caution">
    <text evidence="8">The sequence shown here is derived from an EMBL/GenBank/DDBJ whole genome shotgun (WGS) entry which is preliminary data.</text>
</comment>